<dbReference type="SUPFAM" id="SSF52540">
    <property type="entry name" value="P-loop containing nucleoside triphosphate hydrolases"/>
    <property type="match status" value="1"/>
</dbReference>
<reference evidence="2 3" key="1">
    <citation type="journal article" date="2019" name="Int. J. Syst. Evol. Microbiol.">
        <title>The Global Catalogue of Microorganisms (GCM) 10K type strain sequencing project: providing services to taxonomists for standard genome sequencing and annotation.</title>
        <authorList>
            <consortium name="The Broad Institute Genomics Platform"/>
            <consortium name="The Broad Institute Genome Sequencing Center for Infectious Disease"/>
            <person name="Wu L."/>
            <person name="Ma J."/>
        </authorList>
    </citation>
    <scope>NUCLEOTIDE SEQUENCE [LARGE SCALE GENOMIC DNA]</scope>
    <source>
        <strain evidence="2 3">JCM 8201</strain>
    </source>
</reference>
<dbReference type="RefSeq" id="WP_344452585.1">
    <property type="nucleotide sequence ID" value="NZ_BAAATZ010000019.1"/>
</dbReference>
<sequence length="553" mass="56985">MSELPSPSLLGLPEEIAVRARAHLGEGAESLLRGDPWELLRVPGVRPAQADRFALSVLPPDAPADPQDPRRGRALVEFLLAEAARRGDTALPGEEVVKELSGLRIADPVAAVQAALDEARVMLFHSEPDLPEFTDLADSESEEDDLPDAQEWLALARYGLAEETVAEGVQRLAATAPPIEAEPGAPEHGEAARQALFHGVSIVAGPPGSEDGLIADLRALEPSLPVPVTVAAVTATAAARHEGAVSLHRLLEAREGLGGLGYARGEQWPLEPGVVVVTGAEALDVELAATLVEACPDGAHLVLAGDPGGLASYRPGRVLADLVESQEVPVTPVPLEDGPLAELSEGVRAGVLRRVEAPGKEVVVVPAADGREAAHRVGQLLADSIPRALGIAAGDVQVLTPGAAGTAALNAALKARLNPGPGVCGGFDAGDRVVVAVPFAEAAAGETGTVSEASPEGLTVEFPDAVVRVPAESLPRLRAGWAIPVQQAAGTRWPAVIAVFPGGGELSGPLVLTAFTRALEHLSVVTAAGPALAAAVTDFRQLERQTRLVSLFH</sequence>
<evidence type="ECO:0000259" key="1">
    <source>
        <dbReference type="Pfam" id="PF14490"/>
    </source>
</evidence>
<gene>
    <name evidence="2" type="ORF">GCM10010439_44860</name>
</gene>
<dbReference type="EMBL" id="BAAATZ010000019">
    <property type="protein sequence ID" value="GAA2730857.1"/>
    <property type="molecule type" value="Genomic_DNA"/>
</dbReference>
<protein>
    <recommendedName>
        <fullName evidence="1">ATP-dependent RecD2 DNA helicase-like helix-hairpin-helix domain-containing protein</fullName>
    </recommendedName>
</protein>
<organism evidence="2 3">
    <name type="scientific">Actinocorallia aurantiaca</name>
    <dbReference type="NCBI Taxonomy" id="46204"/>
    <lineage>
        <taxon>Bacteria</taxon>
        <taxon>Bacillati</taxon>
        <taxon>Actinomycetota</taxon>
        <taxon>Actinomycetes</taxon>
        <taxon>Streptosporangiales</taxon>
        <taxon>Thermomonosporaceae</taxon>
        <taxon>Actinocorallia</taxon>
    </lineage>
</organism>
<evidence type="ECO:0000313" key="2">
    <source>
        <dbReference type="EMBL" id="GAA2730857.1"/>
    </source>
</evidence>
<dbReference type="Gene3D" id="3.40.50.300">
    <property type="entry name" value="P-loop containing nucleotide triphosphate hydrolases"/>
    <property type="match status" value="2"/>
</dbReference>
<dbReference type="InterPro" id="IPR027417">
    <property type="entry name" value="P-loop_NTPase"/>
</dbReference>
<comment type="caution">
    <text evidence="2">The sequence shown here is derived from an EMBL/GenBank/DDBJ whole genome shotgun (WGS) entry which is preliminary data.</text>
</comment>
<name>A0ABN3UDM0_9ACTN</name>
<dbReference type="Pfam" id="PF13245">
    <property type="entry name" value="AAA_19"/>
    <property type="match status" value="1"/>
</dbReference>
<dbReference type="Proteomes" id="UP001501842">
    <property type="component" value="Unassembled WGS sequence"/>
</dbReference>
<dbReference type="Pfam" id="PF14490">
    <property type="entry name" value="HHH_RecD2"/>
    <property type="match status" value="1"/>
</dbReference>
<accession>A0ABN3UDM0</accession>
<dbReference type="InterPro" id="IPR029493">
    <property type="entry name" value="RecD2-like_HHH"/>
</dbReference>
<dbReference type="Gene3D" id="2.30.30.940">
    <property type="match status" value="1"/>
</dbReference>
<feature type="domain" description="ATP-dependent RecD2 DNA helicase-like helix-hairpin-helix" evidence="1">
    <location>
        <begin position="10"/>
        <end position="89"/>
    </location>
</feature>
<keyword evidence="3" id="KW-1185">Reference proteome</keyword>
<proteinExistence type="predicted"/>
<evidence type="ECO:0000313" key="3">
    <source>
        <dbReference type="Proteomes" id="UP001501842"/>
    </source>
</evidence>